<protein>
    <submittedName>
        <fullName evidence="1">Uncharacterized protein</fullName>
    </submittedName>
</protein>
<evidence type="ECO:0000313" key="1">
    <source>
        <dbReference type="EMBL" id="GAA4930349.1"/>
    </source>
</evidence>
<accession>A0ABP9G6D2</accession>
<comment type="caution">
    <text evidence="1">The sequence shown here is derived from an EMBL/GenBank/DDBJ whole genome shotgun (WGS) entry which is preliminary data.</text>
</comment>
<dbReference type="EMBL" id="BAABJI010000004">
    <property type="protein sequence ID" value="GAA4930349.1"/>
    <property type="molecule type" value="Genomic_DNA"/>
</dbReference>
<dbReference type="Proteomes" id="UP001501436">
    <property type="component" value="Unassembled WGS sequence"/>
</dbReference>
<dbReference type="RefSeq" id="WP_345334111.1">
    <property type="nucleotide sequence ID" value="NZ_BAABJI010000004.1"/>
</dbReference>
<gene>
    <name evidence="1" type="ORF">GCM10023313_39000</name>
</gene>
<name>A0ABP9G6D2_9SPHI</name>
<proteinExistence type="predicted"/>
<organism evidence="1 2">
    <name type="scientific">Mucilaginibacter defluvii</name>
    <dbReference type="NCBI Taxonomy" id="1196019"/>
    <lineage>
        <taxon>Bacteria</taxon>
        <taxon>Pseudomonadati</taxon>
        <taxon>Bacteroidota</taxon>
        <taxon>Sphingobacteriia</taxon>
        <taxon>Sphingobacteriales</taxon>
        <taxon>Sphingobacteriaceae</taxon>
        <taxon>Mucilaginibacter</taxon>
    </lineage>
</organism>
<keyword evidence="2" id="KW-1185">Reference proteome</keyword>
<sequence>MVEDKKKYKISYKTYFNDRLKEVHFHGVYTYPLYIQVTFERKSIFFKSYYFELFSRARYLVTAANIKKGPSVKDIADKEMELIGALVKKHENDFSLDVFKKEYNFYSTDLLDISEAGFTEYIAIFFQDEGMPSLGSTLYLGVKYNRVTDLLRDIKRAFDKKLYDKFLENSRYYAPPYLHLYGFAKQRKSKLTCLSVMEWEKEETKTTFDSYLDAYHKDEHKGIIYDGVKRLINQLAQRENG</sequence>
<evidence type="ECO:0000313" key="2">
    <source>
        <dbReference type="Proteomes" id="UP001501436"/>
    </source>
</evidence>
<reference evidence="2" key="1">
    <citation type="journal article" date="2019" name="Int. J. Syst. Evol. Microbiol.">
        <title>The Global Catalogue of Microorganisms (GCM) 10K type strain sequencing project: providing services to taxonomists for standard genome sequencing and annotation.</title>
        <authorList>
            <consortium name="The Broad Institute Genomics Platform"/>
            <consortium name="The Broad Institute Genome Sequencing Center for Infectious Disease"/>
            <person name="Wu L."/>
            <person name="Ma J."/>
        </authorList>
    </citation>
    <scope>NUCLEOTIDE SEQUENCE [LARGE SCALE GENOMIC DNA]</scope>
    <source>
        <strain evidence="2">JCM 18283</strain>
    </source>
</reference>